<comment type="caution">
    <text evidence="8">The sequence shown here is derived from an EMBL/GenBank/DDBJ whole genome shotgun (WGS) entry which is preliminary data.</text>
</comment>
<evidence type="ECO:0000256" key="4">
    <source>
        <dbReference type="ARBA" id="ARBA00022989"/>
    </source>
</evidence>
<evidence type="ECO:0000256" key="3">
    <source>
        <dbReference type="ARBA" id="ARBA00022692"/>
    </source>
</evidence>
<evidence type="ECO:0000256" key="6">
    <source>
        <dbReference type="SAM" id="Phobius"/>
    </source>
</evidence>
<name>A0ABM9ZX52_9BACT</name>
<feature type="transmembrane region" description="Helical" evidence="6">
    <location>
        <begin position="53"/>
        <end position="77"/>
    </location>
</feature>
<dbReference type="InterPro" id="IPR004680">
    <property type="entry name" value="Cit_transptr-like_dom"/>
</dbReference>
<dbReference type="Proteomes" id="UP000006462">
    <property type="component" value="Unassembled WGS sequence"/>
</dbReference>
<evidence type="ECO:0000256" key="1">
    <source>
        <dbReference type="ARBA" id="ARBA00004141"/>
    </source>
</evidence>
<reference evidence="8 9" key="1">
    <citation type="submission" date="2009-12" db="EMBL/GenBank/DDBJ databases">
        <authorList>
            <person name="Shrivastava S."/>
            <person name="Madupu R."/>
            <person name="Durkin A.S."/>
            <person name="Torralba M."/>
            <person name="Methe B."/>
            <person name="Sutton G.G."/>
            <person name="Strausberg R.L."/>
            <person name="Nelson K.E."/>
        </authorList>
    </citation>
    <scope>NUCLEOTIDE SEQUENCE [LARGE SCALE GENOMIC DNA]</scope>
    <source>
        <strain evidence="8 9">W5455</strain>
    </source>
</reference>
<evidence type="ECO:0000256" key="5">
    <source>
        <dbReference type="ARBA" id="ARBA00023136"/>
    </source>
</evidence>
<organism evidence="8 9">
    <name type="scientific">Pyramidobacter piscolens W5455</name>
    <dbReference type="NCBI Taxonomy" id="352165"/>
    <lineage>
        <taxon>Bacteria</taxon>
        <taxon>Thermotogati</taxon>
        <taxon>Synergistota</taxon>
        <taxon>Synergistia</taxon>
        <taxon>Synergistales</taxon>
        <taxon>Dethiosulfovibrionaceae</taxon>
        <taxon>Pyramidobacter</taxon>
    </lineage>
</organism>
<evidence type="ECO:0000259" key="7">
    <source>
        <dbReference type="Pfam" id="PF03600"/>
    </source>
</evidence>
<feature type="transmembrane region" description="Helical" evidence="6">
    <location>
        <begin position="89"/>
        <end position="110"/>
    </location>
</feature>
<keyword evidence="4 6" id="KW-1133">Transmembrane helix</keyword>
<feature type="transmembrane region" description="Helical" evidence="6">
    <location>
        <begin position="214"/>
        <end position="233"/>
    </location>
</feature>
<feature type="transmembrane region" description="Helical" evidence="6">
    <location>
        <begin position="239"/>
        <end position="255"/>
    </location>
</feature>
<comment type="subcellular location">
    <subcellularLocation>
        <location evidence="1">Membrane</location>
        <topology evidence="1">Multi-pass membrane protein</topology>
    </subcellularLocation>
</comment>
<dbReference type="RefSeq" id="WP_009164057.1">
    <property type="nucleotide sequence ID" value="NZ_ADFP01000039.1"/>
</dbReference>
<feature type="transmembrane region" description="Helical" evidence="6">
    <location>
        <begin position="390"/>
        <end position="413"/>
    </location>
</feature>
<dbReference type="EMBL" id="ADFP01000039">
    <property type="protein sequence ID" value="EFB91436.1"/>
    <property type="molecule type" value="Genomic_DNA"/>
</dbReference>
<protein>
    <submittedName>
        <fullName evidence="8">Dicarboxylate carrier MatC domain protein</fullName>
    </submittedName>
</protein>
<feature type="transmembrane region" description="Helical" evidence="6">
    <location>
        <begin position="267"/>
        <end position="289"/>
    </location>
</feature>
<evidence type="ECO:0000313" key="8">
    <source>
        <dbReference type="EMBL" id="EFB91436.1"/>
    </source>
</evidence>
<gene>
    <name evidence="8" type="ORF">HMPREF7215_1521</name>
</gene>
<evidence type="ECO:0000313" key="9">
    <source>
        <dbReference type="Proteomes" id="UP000006462"/>
    </source>
</evidence>
<dbReference type="Pfam" id="PF03600">
    <property type="entry name" value="CitMHS"/>
    <property type="match status" value="1"/>
</dbReference>
<evidence type="ECO:0000256" key="2">
    <source>
        <dbReference type="ARBA" id="ARBA00022448"/>
    </source>
</evidence>
<proteinExistence type="predicted"/>
<keyword evidence="5 6" id="KW-0472">Membrane</keyword>
<keyword evidence="3 6" id="KW-0812">Transmembrane</keyword>
<feature type="transmembrane region" description="Helical" evidence="6">
    <location>
        <begin position="173"/>
        <end position="193"/>
    </location>
</feature>
<feature type="domain" description="Citrate transporter-like" evidence="7">
    <location>
        <begin position="14"/>
        <end position="319"/>
    </location>
</feature>
<keyword evidence="9" id="KW-1185">Reference proteome</keyword>
<accession>A0ABM9ZX52</accession>
<sequence>MDVLSLILFIVVIALAFFRKNNIGVLALAVGVVAVRLFGMNDRALIGAVNVSLFVTLVGITLLFAVITSTGALELLARKIIARAGKRTWMIPILIYLAGFTIVAVGPGGVPALAIIPPLAAAIAVEVGYNPLMLSLIGICGMTSGRFSPITPEGTIILSAVAKAGYTGNVTPAIWVNAVLYNLILAVVIYIAFKGYKIKATPDAEVKQAEKFSGKQIVALLSILVMLFLIVYAKVNLGLAALSVAAVLLVFHVADDSKCIKAIPWNTIILVLGVGALLSIVAQAGGIALLSDGLSKIMSNSTSTPLMSLSAGLLSLVSSALGVVYPMMMPMCIDIAKQIGGVNPAALMSAVAAAGAASGISPMSTGGALIIAAIVGEERINLTKEDENKLFVQLLIISMLTLVLLFVVSWLFYGPVANVFSPSAL</sequence>
<feature type="transmembrane region" description="Helical" evidence="6">
    <location>
        <begin position="309"/>
        <end position="328"/>
    </location>
</feature>
<keyword evidence="2" id="KW-0813">Transport</keyword>